<evidence type="ECO:0000256" key="5">
    <source>
        <dbReference type="SAM" id="Coils"/>
    </source>
</evidence>
<dbReference type="Gene3D" id="3.30.450.20">
    <property type="entry name" value="PAS domain"/>
    <property type="match status" value="1"/>
</dbReference>
<dbReference type="CDD" id="cd00130">
    <property type="entry name" value="PAS"/>
    <property type="match status" value="1"/>
</dbReference>
<dbReference type="InterPro" id="IPR011006">
    <property type="entry name" value="CheY-like_superfamily"/>
</dbReference>
<dbReference type="Pfam" id="PF08447">
    <property type="entry name" value="PAS_3"/>
    <property type="match status" value="1"/>
</dbReference>
<comment type="caution">
    <text evidence="10">The sequence shown here is derived from an EMBL/GenBank/DDBJ whole genome shotgun (WGS) entry which is preliminary data.</text>
</comment>
<dbReference type="CDD" id="cd00156">
    <property type="entry name" value="REC"/>
    <property type="match status" value="2"/>
</dbReference>
<dbReference type="Pfam" id="PF02518">
    <property type="entry name" value="HATPase_c"/>
    <property type="match status" value="1"/>
</dbReference>
<dbReference type="Pfam" id="PF00072">
    <property type="entry name" value="Response_reg"/>
    <property type="match status" value="3"/>
</dbReference>
<comment type="catalytic activity">
    <reaction evidence="1">
        <text>ATP + protein L-histidine = ADP + protein N-phospho-L-histidine.</text>
        <dbReference type="EC" id="2.7.13.3"/>
    </reaction>
</comment>
<dbReference type="PRINTS" id="PR00344">
    <property type="entry name" value="BCTRLSENSOR"/>
</dbReference>
<dbReference type="EC" id="2.7.13.3" evidence="2"/>
<dbReference type="SMART" id="SM00388">
    <property type="entry name" value="HisKA"/>
    <property type="match status" value="1"/>
</dbReference>
<reference evidence="10" key="1">
    <citation type="journal article" date="2020" name="mSystems">
        <title>Genome- and Community-Level Interaction Insights into Carbon Utilization and Element Cycling Functions of Hydrothermarchaeota in Hydrothermal Sediment.</title>
        <authorList>
            <person name="Zhou Z."/>
            <person name="Liu Y."/>
            <person name="Xu W."/>
            <person name="Pan J."/>
            <person name="Luo Z.H."/>
            <person name="Li M."/>
        </authorList>
    </citation>
    <scope>NUCLEOTIDE SEQUENCE [LARGE SCALE GENOMIC DNA]</scope>
    <source>
        <strain evidence="10">SpSt-767</strain>
    </source>
</reference>
<gene>
    <name evidence="10" type="ORF">ENV52_11990</name>
</gene>
<evidence type="ECO:0000256" key="2">
    <source>
        <dbReference type="ARBA" id="ARBA00012438"/>
    </source>
</evidence>
<accession>A0A7V6A528</accession>
<dbReference type="InterPro" id="IPR003594">
    <property type="entry name" value="HATPase_dom"/>
</dbReference>
<dbReference type="Gene3D" id="1.10.287.130">
    <property type="match status" value="1"/>
</dbReference>
<dbReference type="InterPro" id="IPR005467">
    <property type="entry name" value="His_kinase_dom"/>
</dbReference>
<dbReference type="CDD" id="cd17546">
    <property type="entry name" value="REC_hyHK_CKI1_RcsC-like"/>
    <property type="match status" value="1"/>
</dbReference>
<dbReference type="InterPro" id="IPR004358">
    <property type="entry name" value="Sig_transdc_His_kin-like_C"/>
</dbReference>
<dbReference type="InterPro" id="IPR001610">
    <property type="entry name" value="PAC"/>
</dbReference>
<dbReference type="SUPFAM" id="SSF55785">
    <property type="entry name" value="PYP-like sensor domain (PAS domain)"/>
    <property type="match status" value="1"/>
</dbReference>
<dbReference type="Gene3D" id="3.40.50.2300">
    <property type="match status" value="3"/>
</dbReference>
<feature type="domain" description="Response regulatory" evidence="7">
    <location>
        <begin position="8"/>
        <end position="128"/>
    </location>
</feature>
<evidence type="ECO:0000259" key="6">
    <source>
        <dbReference type="PROSITE" id="PS50109"/>
    </source>
</evidence>
<sequence>MNRYDGKTVLVVNDDPTQLRLLAAILEKDGLRVLSCESAEAGLALMRAEGAPDALVTDLHMPGIDGWRFCRLLRSPEYAALNELPILVVSATFAGDHAREVTRDLGANAFLSLPCQASELRRCVQALLAGINPRVHPTVLIVEDSPTLALLLERTFREHGYLAASALNGYEGRRRFQELSPELVILDYHLPDISGDQLLCDFNQGAGRPAVIIITADANLTLANRFLTLGANAYLRKPFDPRYLVELGDKVRRERALLRVEDILETRTRELRESHAKLQESEAKLRESEENYRLLVANLPAVVFTGYADCSMDFYDDKIEALTAYTREEFSSRRLKWGEVILPEDRPGARQVLIQALKGDKHYVREYRIRTRSGNILWIQERSQIILRADGEIAFVRGLLFDVSERKRLEEERLKLDKLESLGVLAGGIAHDFNNLLTAMLGNVNLAKLAPGLPKSLKECLSGAEQACLRAQALSQQLLTFAQGGAPLKKIASLFPLIQEAVNLALAGSRCGAQLSLSEELWPVEVDSGQLSQALHNILINADQAMPNGGVIMVAAENVMLADQKELPLLPGPYVKIAISDQGTGIDSKYLGKIFDPYFTTKVKGSGLGLATAFSIVKKHGGHLTVESTPGEGATFTLYLPAAQKPPAPEPEPVAEPATGQGKILVMDDEPLVLEVAGRMLNHLGYEVEEAPDGAAALEKYRRAQTEGRPFDAVILDLTVPGGLGGQETLEKLRGLDPQIKALVSSGYADNLVMTRFADHGFQGVIKKPYRLTDFSQVLNRVLKSQPEAVSHEPGS</sequence>
<dbReference type="Gene3D" id="3.30.565.10">
    <property type="entry name" value="Histidine kinase-like ATPase, C-terminal domain"/>
    <property type="match status" value="1"/>
</dbReference>
<dbReference type="SUPFAM" id="SSF52172">
    <property type="entry name" value="CheY-like"/>
    <property type="match status" value="3"/>
</dbReference>
<feature type="coiled-coil region" evidence="5">
    <location>
        <begin position="271"/>
        <end position="298"/>
    </location>
</feature>
<dbReference type="InterPro" id="IPR036890">
    <property type="entry name" value="HATPase_C_sf"/>
</dbReference>
<feature type="domain" description="Response regulatory" evidence="7">
    <location>
        <begin position="663"/>
        <end position="783"/>
    </location>
</feature>
<dbReference type="GO" id="GO:0000155">
    <property type="term" value="F:phosphorelay sensor kinase activity"/>
    <property type="evidence" value="ECO:0007669"/>
    <property type="project" value="InterPro"/>
</dbReference>
<dbReference type="SMART" id="SM00091">
    <property type="entry name" value="PAS"/>
    <property type="match status" value="1"/>
</dbReference>
<dbReference type="InterPro" id="IPR003661">
    <property type="entry name" value="HisK_dim/P_dom"/>
</dbReference>
<feature type="domain" description="Response regulatory" evidence="7">
    <location>
        <begin position="138"/>
        <end position="252"/>
    </location>
</feature>
<protein>
    <recommendedName>
        <fullName evidence="2">histidine kinase</fullName>
        <ecNumber evidence="2">2.7.13.3</ecNumber>
    </recommendedName>
</protein>
<dbReference type="EMBL" id="DTGR01000185">
    <property type="protein sequence ID" value="HHS30407.1"/>
    <property type="molecule type" value="Genomic_DNA"/>
</dbReference>
<dbReference type="SMART" id="SM00448">
    <property type="entry name" value="REC"/>
    <property type="match status" value="3"/>
</dbReference>
<dbReference type="PANTHER" id="PTHR44591:SF3">
    <property type="entry name" value="RESPONSE REGULATORY DOMAIN-CONTAINING PROTEIN"/>
    <property type="match status" value="1"/>
</dbReference>
<dbReference type="InterPro" id="IPR035965">
    <property type="entry name" value="PAS-like_dom_sf"/>
</dbReference>
<evidence type="ECO:0000259" key="9">
    <source>
        <dbReference type="PROSITE" id="PS50113"/>
    </source>
</evidence>
<feature type="domain" description="PAS" evidence="8">
    <location>
        <begin position="288"/>
        <end position="360"/>
    </location>
</feature>
<dbReference type="PROSITE" id="PS50113">
    <property type="entry name" value="PAC"/>
    <property type="match status" value="1"/>
</dbReference>
<proteinExistence type="predicted"/>
<dbReference type="NCBIfam" id="TIGR00229">
    <property type="entry name" value="sensory_box"/>
    <property type="match status" value="1"/>
</dbReference>
<keyword evidence="3 4" id="KW-0597">Phosphoprotein</keyword>
<feature type="modified residue" description="4-aspartylphosphate" evidence="4">
    <location>
        <position position="187"/>
    </location>
</feature>
<evidence type="ECO:0000259" key="7">
    <source>
        <dbReference type="PROSITE" id="PS50110"/>
    </source>
</evidence>
<evidence type="ECO:0000256" key="1">
    <source>
        <dbReference type="ARBA" id="ARBA00000085"/>
    </source>
</evidence>
<dbReference type="PANTHER" id="PTHR44591">
    <property type="entry name" value="STRESS RESPONSE REGULATOR PROTEIN 1"/>
    <property type="match status" value="1"/>
</dbReference>
<dbReference type="InterPro" id="IPR001789">
    <property type="entry name" value="Sig_transdc_resp-reg_receiver"/>
</dbReference>
<dbReference type="InterPro" id="IPR000014">
    <property type="entry name" value="PAS"/>
</dbReference>
<feature type="modified residue" description="4-aspartylphosphate" evidence="4">
    <location>
        <position position="58"/>
    </location>
</feature>
<feature type="domain" description="PAC" evidence="9">
    <location>
        <begin position="363"/>
        <end position="415"/>
    </location>
</feature>
<feature type="domain" description="Histidine kinase" evidence="6">
    <location>
        <begin position="428"/>
        <end position="644"/>
    </location>
</feature>
<evidence type="ECO:0000313" key="10">
    <source>
        <dbReference type="EMBL" id="HHS30407.1"/>
    </source>
</evidence>
<dbReference type="CDD" id="cd00082">
    <property type="entry name" value="HisKA"/>
    <property type="match status" value="1"/>
</dbReference>
<dbReference type="SMART" id="SM00086">
    <property type="entry name" value="PAC"/>
    <property type="match status" value="1"/>
</dbReference>
<name>A0A7V6A528_9BACT</name>
<organism evidence="10">
    <name type="scientific">Desulfobacca acetoxidans</name>
    <dbReference type="NCBI Taxonomy" id="60893"/>
    <lineage>
        <taxon>Bacteria</taxon>
        <taxon>Pseudomonadati</taxon>
        <taxon>Thermodesulfobacteriota</taxon>
        <taxon>Desulfobaccia</taxon>
        <taxon>Desulfobaccales</taxon>
        <taxon>Desulfobaccaceae</taxon>
        <taxon>Desulfobacca</taxon>
    </lineage>
</organism>
<dbReference type="PROSITE" id="PS50109">
    <property type="entry name" value="HIS_KIN"/>
    <property type="match status" value="1"/>
</dbReference>
<evidence type="ECO:0000256" key="4">
    <source>
        <dbReference type="PROSITE-ProRule" id="PRU00169"/>
    </source>
</evidence>
<feature type="modified residue" description="4-aspartylphosphate" evidence="4">
    <location>
        <position position="717"/>
    </location>
</feature>
<dbReference type="AlphaFoldDB" id="A0A7V6A528"/>
<keyword evidence="5" id="KW-0175">Coiled coil</keyword>
<dbReference type="PROSITE" id="PS50110">
    <property type="entry name" value="RESPONSE_REGULATORY"/>
    <property type="match status" value="3"/>
</dbReference>
<dbReference type="InterPro" id="IPR050595">
    <property type="entry name" value="Bact_response_regulator"/>
</dbReference>
<dbReference type="InterPro" id="IPR036097">
    <property type="entry name" value="HisK_dim/P_sf"/>
</dbReference>
<evidence type="ECO:0000259" key="8">
    <source>
        <dbReference type="PROSITE" id="PS50112"/>
    </source>
</evidence>
<dbReference type="InterPro" id="IPR013655">
    <property type="entry name" value="PAS_fold_3"/>
</dbReference>
<dbReference type="SMART" id="SM00387">
    <property type="entry name" value="HATPase_c"/>
    <property type="match status" value="1"/>
</dbReference>
<dbReference type="SUPFAM" id="SSF47384">
    <property type="entry name" value="Homodimeric domain of signal transducing histidine kinase"/>
    <property type="match status" value="1"/>
</dbReference>
<dbReference type="SUPFAM" id="SSF55874">
    <property type="entry name" value="ATPase domain of HSP90 chaperone/DNA topoisomerase II/histidine kinase"/>
    <property type="match status" value="1"/>
</dbReference>
<dbReference type="InterPro" id="IPR000700">
    <property type="entry name" value="PAS-assoc_C"/>
</dbReference>
<dbReference type="PROSITE" id="PS50112">
    <property type="entry name" value="PAS"/>
    <property type="match status" value="1"/>
</dbReference>
<evidence type="ECO:0000256" key="3">
    <source>
        <dbReference type="ARBA" id="ARBA00022553"/>
    </source>
</evidence>